<organism evidence="2 3">
    <name type="scientific">Sporisorium reilianum f. sp. reilianum</name>
    <dbReference type="NCBI Taxonomy" id="72559"/>
    <lineage>
        <taxon>Eukaryota</taxon>
        <taxon>Fungi</taxon>
        <taxon>Dikarya</taxon>
        <taxon>Basidiomycota</taxon>
        <taxon>Ustilaginomycotina</taxon>
        <taxon>Ustilaginomycetes</taxon>
        <taxon>Ustilaginales</taxon>
        <taxon>Ustilaginaceae</taxon>
        <taxon>Sporisorium</taxon>
    </lineage>
</organism>
<accession>A0A2N8UD73</accession>
<dbReference type="EMBL" id="LT795059">
    <property type="protein sequence ID" value="SJX62741.1"/>
    <property type="molecule type" value="Genomic_DNA"/>
</dbReference>
<protein>
    <submittedName>
        <fullName evidence="2">Uncharacterized protein</fullName>
    </submittedName>
</protein>
<feature type="compositionally biased region" description="Polar residues" evidence="1">
    <location>
        <begin position="150"/>
        <end position="159"/>
    </location>
</feature>
<sequence>MMGLRVLYVPFAAILITFGWAVILPIAPYPEVIQEGGPGVQFLDFLKQENYDSFALQSPVSDFRDAATLLVRDFAQKLTAAQQRGVQQPHSEVRYAAERDLVGILAGKRHGDGASAKEWSPLQDAERKEWGRLIQLGPGDRAGSSHAIGTPSSSTPSSE</sequence>
<reference evidence="2 3" key="1">
    <citation type="submission" date="2017-02" db="EMBL/GenBank/DDBJ databases">
        <authorList>
            <person name="Peterson S.W."/>
        </authorList>
    </citation>
    <scope>NUCLEOTIDE SEQUENCE [LARGE SCALE GENOMIC DNA]</scope>
    <source>
        <strain evidence="2 3">SRS1_H2-8</strain>
    </source>
</reference>
<evidence type="ECO:0000313" key="3">
    <source>
        <dbReference type="Proteomes" id="UP000239563"/>
    </source>
</evidence>
<evidence type="ECO:0000256" key="1">
    <source>
        <dbReference type="SAM" id="MobiDB-lite"/>
    </source>
</evidence>
<dbReference type="Proteomes" id="UP000239563">
    <property type="component" value="Chromosome VI"/>
</dbReference>
<proteinExistence type="predicted"/>
<name>A0A2N8UD73_9BASI</name>
<evidence type="ECO:0000313" key="2">
    <source>
        <dbReference type="EMBL" id="SJX62741.1"/>
    </source>
</evidence>
<gene>
    <name evidence="2" type="ORF">SRS1_10098</name>
</gene>
<dbReference type="AlphaFoldDB" id="A0A2N8UD73"/>
<feature type="region of interest" description="Disordered" evidence="1">
    <location>
        <begin position="130"/>
        <end position="159"/>
    </location>
</feature>